<feature type="transmembrane region" description="Helical" evidence="7">
    <location>
        <begin position="108"/>
        <end position="129"/>
    </location>
</feature>
<evidence type="ECO:0000256" key="6">
    <source>
        <dbReference type="SAM" id="MobiDB-lite"/>
    </source>
</evidence>
<keyword evidence="3" id="KW-0029">Amino-acid transport</keyword>
<proteinExistence type="predicted"/>
<evidence type="ECO:0000313" key="9">
    <source>
        <dbReference type="EMBL" id="KAH7288729.1"/>
    </source>
</evidence>
<dbReference type="Gene3D" id="1.20.1740.10">
    <property type="entry name" value="Amino acid/polyamine transporter I"/>
    <property type="match status" value="1"/>
</dbReference>
<evidence type="ECO:0000256" key="3">
    <source>
        <dbReference type="ARBA" id="ARBA00022970"/>
    </source>
</evidence>
<feature type="transmembrane region" description="Helical" evidence="7">
    <location>
        <begin position="405"/>
        <end position="427"/>
    </location>
</feature>
<keyword evidence="5 7" id="KW-0472">Membrane</keyword>
<feature type="transmembrane region" description="Helical" evidence="7">
    <location>
        <begin position="293"/>
        <end position="317"/>
    </location>
</feature>
<sequence>MEKSSGVATDSTSKEAVCDNHFHNQWGEKEEKPEKEGNSLLVLKRLKRQVGGSCVIVVDHPNGTSDSKPAADAITATSNFSQAVFNCTSLLLGLGLLSSPYAMAQTGWLGAVICIVMAAANVYTALLLMRCQQRTGYGTYQELAQASVGRILCVIIEALFYLEVTGSLLGYCISIADNLGQLFPSSVVSLPGLSFQNILLLIACICVLPTVWLRDLSGLSFTSLWSVAAAILLVIVVFASAFVDHIGFHHSIPLANIRGAPIAAGLYAFAFSGTTCFPNIYSSMKDPSKFPQVLFVSFSITTFFIFGLGVAGSTMFGRATASQITLSMPAHRITTRIVLWATVLTPLLKFALVLAPVSEAMDASLQKRFGNYTERIQMIIRTTARSGVLAIIVIVAILLPYFNYVIALIGSFVAISICLIFPSYFYIKLCRDELTRCSIVLISLTFLFATIAGVCGTILSFQGLIESRRHHSTS</sequence>
<feature type="transmembrane region" description="Helical" evidence="7">
    <location>
        <begin position="224"/>
        <end position="242"/>
    </location>
</feature>
<dbReference type="PANTHER" id="PTHR22950:SF696">
    <property type="entry name" value="AMINO ACID TRANSPORTER TRANSMEMBRANE DOMAIN-CONTAINING PROTEIN"/>
    <property type="match status" value="1"/>
</dbReference>
<keyword evidence="2 7" id="KW-0812">Transmembrane</keyword>
<name>A0A8T2QXB3_CERRI</name>
<accession>A0A8T2QXB3</accession>
<keyword evidence="4 7" id="KW-1133">Transmembrane helix</keyword>
<dbReference type="OrthoDB" id="655540at2759"/>
<comment type="caution">
    <text evidence="9">The sequence shown here is derived from an EMBL/GenBank/DDBJ whole genome shotgun (WGS) entry which is preliminary data.</text>
</comment>
<feature type="region of interest" description="Disordered" evidence="6">
    <location>
        <begin position="1"/>
        <end position="34"/>
    </location>
</feature>
<evidence type="ECO:0000256" key="5">
    <source>
        <dbReference type="ARBA" id="ARBA00023136"/>
    </source>
</evidence>
<evidence type="ECO:0000256" key="7">
    <source>
        <dbReference type="SAM" id="Phobius"/>
    </source>
</evidence>
<keyword evidence="10" id="KW-1185">Reference proteome</keyword>
<evidence type="ECO:0000256" key="2">
    <source>
        <dbReference type="ARBA" id="ARBA00022692"/>
    </source>
</evidence>
<dbReference type="Proteomes" id="UP000825935">
    <property type="component" value="Chromosome 31"/>
</dbReference>
<dbReference type="GO" id="GO:0005774">
    <property type="term" value="C:vacuolar membrane"/>
    <property type="evidence" value="ECO:0007669"/>
    <property type="project" value="TreeGrafter"/>
</dbReference>
<organism evidence="9 10">
    <name type="scientific">Ceratopteris richardii</name>
    <name type="common">Triangle waterfern</name>
    <dbReference type="NCBI Taxonomy" id="49495"/>
    <lineage>
        <taxon>Eukaryota</taxon>
        <taxon>Viridiplantae</taxon>
        <taxon>Streptophyta</taxon>
        <taxon>Embryophyta</taxon>
        <taxon>Tracheophyta</taxon>
        <taxon>Polypodiopsida</taxon>
        <taxon>Polypodiidae</taxon>
        <taxon>Polypodiales</taxon>
        <taxon>Pteridineae</taxon>
        <taxon>Pteridaceae</taxon>
        <taxon>Parkerioideae</taxon>
        <taxon>Ceratopteris</taxon>
    </lineage>
</organism>
<keyword evidence="3" id="KW-0813">Transport</keyword>
<dbReference type="InterPro" id="IPR013057">
    <property type="entry name" value="AA_transpt_TM"/>
</dbReference>
<gene>
    <name evidence="9" type="ORF">KP509_31G038800</name>
</gene>
<feature type="transmembrane region" description="Helical" evidence="7">
    <location>
        <begin position="439"/>
        <end position="465"/>
    </location>
</feature>
<feature type="compositionally biased region" description="Polar residues" evidence="6">
    <location>
        <begin position="1"/>
        <end position="11"/>
    </location>
</feature>
<reference evidence="9" key="1">
    <citation type="submission" date="2021-08" db="EMBL/GenBank/DDBJ databases">
        <title>WGS assembly of Ceratopteris richardii.</title>
        <authorList>
            <person name="Marchant D.B."/>
            <person name="Chen G."/>
            <person name="Jenkins J."/>
            <person name="Shu S."/>
            <person name="Leebens-Mack J."/>
            <person name="Grimwood J."/>
            <person name="Schmutz J."/>
            <person name="Soltis P."/>
            <person name="Soltis D."/>
            <person name="Chen Z.-H."/>
        </authorList>
    </citation>
    <scope>NUCLEOTIDE SEQUENCE</scope>
    <source>
        <strain evidence="9">Whitten #5841</strain>
        <tissue evidence="9">Leaf</tissue>
    </source>
</reference>
<evidence type="ECO:0000313" key="10">
    <source>
        <dbReference type="Proteomes" id="UP000825935"/>
    </source>
</evidence>
<feature type="transmembrane region" description="Helical" evidence="7">
    <location>
        <begin position="193"/>
        <end position="212"/>
    </location>
</feature>
<feature type="domain" description="Amino acid transporter transmembrane" evidence="8">
    <location>
        <begin position="77"/>
        <end position="465"/>
    </location>
</feature>
<dbReference type="AlphaFoldDB" id="A0A8T2QXB3"/>
<comment type="subcellular location">
    <subcellularLocation>
        <location evidence="1">Membrane</location>
        <topology evidence="1">Multi-pass membrane protein</topology>
    </subcellularLocation>
</comment>
<feature type="compositionally biased region" description="Basic and acidic residues" evidence="6">
    <location>
        <begin position="12"/>
        <end position="34"/>
    </location>
</feature>
<feature type="transmembrane region" description="Helical" evidence="7">
    <location>
        <begin position="262"/>
        <end position="281"/>
    </location>
</feature>
<evidence type="ECO:0000256" key="4">
    <source>
        <dbReference type="ARBA" id="ARBA00022989"/>
    </source>
</evidence>
<feature type="transmembrane region" description="Helical" evidence="7">
    <location>
        <begin position="83"/>
        <end position="102"/>
    </location>
</feature>
<dbReference type="GO" id="GO:0015179">
    <property type="term" value="F:L-amino acid transmembrane transporter activity"/>
    <property type="evidence" value="ECO:0007669"/>
    <property type="project" value="TreeGrafter"/>
</dbReference>
<protein>
    <recommendedName>
        <fullName evidence="8">Amino acid transporter transmembrane domain-containing protein</fullName>
    </recommendedName>
</protein>
<feature type="transmembrane region" description="Helical" evidence="7">
    <location>
        <begin position="150"/>
        <end position="173"/>
    </location>
</feature>
<dbReference type="Pfam" id="PF01490">
    <property type="entry name" value="Aa_trans"/>
    <property type="match status" value="1"/>
</dbReference>
<dbReference type="PANTHER" id="PTHR22950">
    <property type="entry name" value="AMINO ACID TRANSPORTER"/>
    <property type="match status" value="1"/>
</dbReference>
<evidence type="ECO:0000259" key="8">
    <source>
        <dbReference type="Pfam" id="PF01490"/>
    </source>
</evidence>
<dbReference type="EMBL" id="CM035436">
    <property type="protein sequence ID" value="KAH7288729.1"/>
    <property type="molecule type" value="Genomic_DNA"/>
</dbReference>
<feature type="transmembrane region" description="Helical" evidence="7">
    <location>
        <begin position="337"/>
        <end position="357"/>
    </location>
</feature>
<feature type="transmembrane region" description="Helical" evidence="7">
    <location>
        <begin position="378"/>
        <end position="399"/>
    </location>
</feature>
<evidence type="ECO:0000256" key="1">
    <source>
        <dbReference type="ARBA" id="ARBA00004141"/>
    </source>
</evidence>
<dbReference type="OMA" id="PVLTQDW"/>